<dbReference type="OrthoDB" id="407674at2759"/>
<name>A0A2G9PD46_AQUCT</name>
<dbReference type="EMBL" id="KV922633">
    <property type="protein sequence ID" value="PIO01272.1"/>
    <property type="molecule type" value="Genomic_DNA"/>
</dbReference>
<protein>
    <submittedName>
        <fullName evidence="2">Uncharacterized protein</fullName>
    </submittedName>
</protein>
<reference evidence="2" key="1">
    <citation type="submission" date="2017-08" db="EMBL/GenBank/DDBJ databases">
        <title>Assembly of the North American Bullfrog Genome.</title>
        <authorList>
            <person name="Warren R.L."/>
            <person name="Vandervalk B.P."/>
            <person name="Kucuk E."/>
            <person name="Birol I."/>
            <person name="Helbing C."/>
            <person name="Pandoh P."/>
            <person name="Behsaz B."/>
            <person name="Mohamadi H."/>
            <person name="Chu J."/>
            <person name="Jackman S."/>
            <person name="Hammond S.A."/>
            <person name="Veldhoen N."/>
            <person name="Kirk H."/>
            <person name="Zhao Y."/>
            <person name="Coope R."/>
            <person name="Pleasance S."/>
            <person name="Moore R."/>
            <person name="Holt R."/>
        </authorList>
    </citation>
    <scope>NUCLEOTIDE SEQUENCE</scope>
    <source>
        <strain evidence="2">Bruno</strain>
        <tissue evidence="2">Liver</tissue>
    </source>
</reference>
<gene>
    <name evidence="2" type="ORF">AB205_0073820</name>
</gene>
<evidence type="ECO:0000313" key="2">
    <source>
        <dbReference type="EMBL" id="PIO01272.1"/>
    </source>
</evidence>
<accession>A0A2G9PD46</accession>
<keyword evidence="1" id="KW-0732">Signal</keyword>
<proteinExistence type="predicted"/>
<organism evidence="2">
    <name type="scientific">Aquarana catesbeiana</name>
    <name type="common">American bullfrog</name>
    <name type="synonym">Rana catesbeiana</name>
    <dbReference type="NCBI Taxonomy" id="8400"/>
    <lineage>
        <taxon>Eukaryota</taxon>
        <taxon>Metazoa</taxon>
        <taxon>Chordata</taxon>
        <taxon>Craniata</taxon>
        <taxon>Vertebrata</taxon>
        <taxon>Euteleostomi</taxon>
        <taxon>Amphibia</taxon>
        <taxon>Batrachia</taxon>
        <taxon>Anura</taxon>
        <taxon>Neobatrachia</taxon>
        <taxon>Ranoidea</taxon>
        <taxon>Ranidae</taxon>
        <taxon>Aquarana</taxon>
    </lineage>
</organism>
<sequence>MNPRLVNLLTAFFALIFENSIFRMAYCKEHGKLPSQSMSPSDFLDKLMGRTSGYDARIRPNFKAINSSCDRHCSNTFHPSITSTGITLIMNNGFLVSKEKKKPLL</sequence>
<feature type="chain" id="PRO_5013775793" evidence="1">
    <location>
        <begin position="28"/>
        <end position="105"/>
    </location>
</feature>
<evidence type="ECO:0000256" key="1">
    <source>
        <dbReference type="SAM" id="SignalP"/>
    </source>
</evidence>
<dbReference type="AlphaFoldDB" id="A0A2G9PD46"/>
<feature type="signal peptide" evidence="1">
    <location>
        <begin position="1"/>
        <end position="27"/>
    </location>
</feature>